<proteinExistence type="predicted"/>
<dbReference type="AlphaFoldDB" id="A0A9P7G047"/>
<evidence type="ECO:0000313" key="2">
    <source>
        <dbReference type="Proteomes" id="UP000775547"/>
    </source>
</evidence>
<protein>
    <submittedName>
        <fullName evidence="1">Uncharacterized protein</fullName>
    </submittedName>
</protein>
<reference evidence="1" key="2">
    <citation type="submission" date="2021-10" db="EMBL/GenBank/DDBJ databases">
        <title>Phylogenomics reveals ancestral predisposition of the termite-cultivated fungus Termitomyces towards a domesticated lifestyle.</title>
        <authorList>
            <person name="Auxier B."/>
            <person name="Grum-Grzhimaylo A."/>
            <person name="Cardenas M.E."/>
            <person name="Lodge J.D."/>
            <person name="Laessoe T."/>
            <person name="Pedersen O."/>
            <person name="Smith M.E."/>
            <person name="Kuyper T.W."/>
            <person name="Franco-Molano E.A."/>
            <person name="Baroni T.J."/>
            <person name="Aanen D.K."/>
        </authorList>
    </citation>
    <scope>NUCLEOTIDE SEQUENCE</scope>
    <source>
        <strain evidence="1">AP01</strain>
        <tissue evidence="1">Mycelium</tissue>
    </source>
</reference>
<evidence type="ECO:0000313" key="1">
    <source>
        <dbReference type="EMBL" id="KAG5641672.1"/>
    </source>
</evidence>
<accession>A0A9P7G047</accession>
<organism evidence="1 2">
    <name type="scientific">Asterophora parasitica</name>
    <dbReference type="NCBI Taxonomy" id="117018"/>
    <lineage>
        <taxon>Eukaryota</taxon>
        <taxon>Fungi</taxon>
        <taxon>Dikarya</taxon>
        <taxon>Basidiomycota</taxon>
        <taxon>Agaricomycotina</taxon>
        <taxon>Agaricomycetes</taxon>
        <taxon>Agaricomycetidae</taxon>
        <taxon>Agaricales</taxon>
        <taxon>Tricholomatineae</taxon>
        <taxon>Lyophyllaceae</taxon>
        <taxon>Asterophora</taxon>
    </lineage>
</organism>
<gene>
    <name evidence="1" type="ORF">DXG03_004453</name>
</gene>
<name>A0A9P7G047_9AGAR</name>
<keyword evidence="2" id="KW-1185">Reference proteome</keyword>
<comment type="caution">
    <text evidence="1">The sequence shown here is derived from an EMBL/GenBank/DDBJ whole genome shotgun (WGS) entry which is preliminary data.</text>
</comment>
<sequence length="174" mass="18965">MDDNMYLITIDTSAPQVLLSASGLARNAGLDSVERNDRTVPVFVPKLDSLPTTSGGWLFALQPRVGSMKKFGFVKLCGGSQSVTCAAADDTGDEIDAVLGLKDWVDEMEQEGRPGVFESAVDALLAVFNQMMEKKGYQPMEMQDAQALRKPIQSLPTTTTCTFTSRPFFSLQPF</sequence>
<dbReference type="Proteomes" id="UP000775547">
    <property type="component" value="Unassembled WGS sequence"/>
</dbReference>
<dbReference type="EMBL" id="JABCKV010000268">
    <property type="protein sequence ID" value="KAG5641672.1"/>
    <property type="molecule type" value="Genomic_DNA"/>
</dbReference>
<reference evidence="1" key="1">
    <citation type="submission" date="2020-07" db="EMBL/GenBank/DDBJ databases">
        <authorList>
            <person name="Nieuwenhuis M."/>
            <person name="Van De Peppel L.J.J."/>
        </authorList>
    </citation>
    <scope>NUCLEOTIDE SEQUENCE</scope>
    <source>
        <strain evidence="1">AP01</strain>
        <tissue evidence="1">Mycelium</tissue>
    </source>
</reference>